<keyword evidence="4" id="KW-1185">Reference proteome</keyword>
<feature type="signal peptide" evidence="2">
    <location>
        <begin position="1"/>
        <end position="16"/>
    </location>
</feature>
<feature type="non-terminal residue" evidence="3">
    <location>
        <position position="1"/>
    </location>
</feature>
<feature type="region of interest" description="Disordered" evidence="1">
    <location>
        <begin position="122"/>
        <end position="156"/>
    </location>
</feature>
<evidence type="ECO:0000313" key="4">
    <source>
        <dbReference type="Proteomes" id="UP001140091"/>
    </source>
</evidence>
<evidence type="ECO:0000313" key="3">
    <source>
        <dbReference type="EMBL" id="KAJ2924061.1"/>
    </source>
</evidence>
<proteinExistence type="predicted"/>
<feature type="compositionally biased region" description="Low complexity" evidence="1">
    <location>
        <begin position="131"/>
        <end position="156"/>
    </location>
</feature>
<sequence>MRYSSLTLLTVGAVASQVVPEILGKLVAGSVIEARSSLEFIFRRQTTPALCTTECSTFQNALDVCQTTGCLCTTSVATSLNNCVNCYYQNSPTTTVYNTANELITSYESTCAGVPGLPPVSVTTRPGGVGPTASTTSTSRVTPTTTPGVTGPITTIEPPISQTIVRPPTTTAGGAATTVTAPNSNSGGGLPGLSVFTTPSVDLYFRMYVDHSFCHSLELFMYPAIFMAKSIYWLVDPVDLGNYASIFAW</sequence>
<feature type="chain" id="PRO_5040918297" description="Extracellular membrane protein CFEM domain-containing protein" evidence="2">
    <location>
        <begin position="17"/>
        <end position="249"/>
    </location>
</feature>
<organism evidence="3 4">
    <name type="scientific">Candolleomyces eurysporus</name>
    <dbReference type="NCBI Taxonomy" id="2828524"/>
    <lineage>
        <taxon>Eukaryota</taxon>
        <taxon>Fungi</taxon>
        <taxon>Dikarya</taxon>
        <taxon>Basidiomycota</taxon>
        <taxon>Agaricomycotina</taxon>
        <taxon>Agaricomycetes</taxon>
        <taxon>Agaricomycetidae</taxon>
        <taxon>Agaricales</taxon>
        <taxon>Agaricineae</taxon>
        <taxon>Psathyrellaceae</taxon>
        <taxon>Candolleomyces</taxon>
    </lineage>
</organism>
<name>A0A9W8IW75_9AGAR</name>
<evidence type="ECO:0000256" key="1">
    <source>
        <dbReference type="SAM" id="MobiDB-lite"/>
    </source>
</evidence>
<gene>
    <name evidence="3" type="ORF">H1R20_g13038</name>
</gene>
<reference evidence="3" key="1">
    <citation type="submission" date="2022-06" db="EMBL/GenBank/DDBJ databases">
        <title>Genome Sequence of Candolleomyces eurysporus.</title>
        <authorList>
            <person name="Buettner E."/>
        </authorList>
    </citation>
    <scope>NUCLEOTIDE SEQUENCE</scope>
    <source>
        <strain evidence="3">VTCC 930004</strain>
    </source>
</reference>
<evidence type="ECO:0000256" key="2">
    <source>
        <dbReference type="SAM" id="SignalP"/>
    </source>
</evidence>
<dbReference type="OrthoDB" id="3062033at2759"/>
<comment type="caution">
    <text evidence="3">The sequence shown here is derived from an EMBL/GenBank/DDBJ whole genome shotgun (WGS) entry which is preliminary data.</text>
</comment>
<dbReference type="AlphaFoldDB" id="A0A9W8IW75"/>
<dbReference type="Proteomes" id="UP001140091">
    <property type="component" value="Unassembled WGS sequence"/>
</dbReference>
<protein>
    <recommendedName>
        <fullName evidence="5">Extracellular membrane protein CFEM domain-containing protein</fullName>
    </recommendedName>
</protein>
<accession>A0A9W8IW75</accession>
<dbReference type="EMBL" id="JANBPK010001251">
    <property type="protein sequence ID" value="KAJ2924061.1"/>
    <property type="molecule type" value="Genomic_DNA"/>
</dbReference>
<keyword evidence="2" id="KW-0732">Signal</keyword>
<evidence type="ECO:0008006" key="5">
    <source>
        <dbReference type="Google" id="ProtNLM"/>
    </source>
</evidence>